<keyword evidence="5" id="KW-0032">Aminotransferase</keyword>
<comment type="similarity">
    <text evidence="4">Belongs to the DegT/DnrJ/EryC1 family.</text>
</comment>
<name>A0A316FN71_9GAMM</name>
<evidence type="ECO:0000256" key="4">
    <source>
        <dbReference type="RuleBase" id="RU004508"/>
    </source>
</evidence>
<organism evidence="5 6">
    <name type="scientific">Pleionea mediterranea</name>
    <dbReference type="NCBI Taxonomy" id="523701"/>
    <lineage>
        <taxon>Bacteria</taxon>
        <taxon>Pseudomonadati</taxon>
        <taxon>Pseudomonadota</taxon>
        <taxon>Gammaproteobacteria</taxon>
        <taxon>Oceanospirillales</taxon>
        <taxon>Pleioneaceae</taxon>
        <taxon>Pleionea</taxon>
    </lineage>
</organism>
<keyword evidence="1 3" id="KW-0663">Pyridoxal phosphate</keyword>
<dbReference type="OrthoDB" id="9804264at2"/>
<dbReference type="PIRSF" id="PIRSF000390">
    <property type="entry name" value="PLP_StrS"/>
    <property type="match status" value="1"/>
</dbReference>
<dbReference type="PANTHER" id="PTHR30244:SF30">
    <property type="entry name" value="BLR5990 PROTEIN"/>
    <property type="match status" value="1"/>
</dbReference>
<proteinExistence type="inferred from homology"/>
<gene>
    <name evidence="5" type="ORF">C8D97_10879</name>
</gene>
<evidence type="ECO:0000256" key="2">
    <source>
        <dbReference type="PIRSR" id="PIRSR000390-1"/>
    </source>
</evidence>
<evidence type="ECO:0000256" key="1">
    <source>
        <dbReference type="ARBA" id="ARBA00022898"/>
    </source>
</evidence>
<evidence type="ECO:0000256" key="3">
    <source>
        <dbReference type="PIRSR" id="PIRSR000390-2"/>
    </source>
</evidence>
<dbReference type="InterPro" id="IPR015421">
    <property type="entry name" value="PyrdxlP-dep_Trfase_major"/>
</dbReference>
<keyword evidence="6" id="KW-1185">Reference proteome</keyword>
<keyword evidence="5" id="KW-0808">Transferase</keyword>
<dbReference type="EMBL" id="QGGU01000008">
    <property type="protein sequence ID" value="PWK49170.1"/>
    <property type="molecule type" value="Genomic_DNA"/>
</dbReference>
<dbReference type="Proteomes" id="UP000245790">
    <property type="component" value="Unassembled WGS sequence"/>
</dbReference>
<dbReference type="SUPFAM" id="SSF53383">
    <property type="entry name" value="PLP-dependent transferases"/>
    <property type="match status" value="1"/>
</dbReference>
<feature type="modified residue" description="N6-(pyridoxal phosphate)lysine" evidence="3">
    <location>
        <position position="214"/>
    </location>
</feature>
<evidence type="ECO:0000313" key="5">
    <source>
        <dbReference type="EMBL" id="PWK49170.1"/>
    </source>
</evidence>
<accession>A0A316FN71</accession>
<evidence type="ECO:0000313" key="6">
    <source>
        <dbReference type="Proteomes" id="UP000245790"/>
    </source>
</evidence>
<dbReference type="CDD" id="cd00616">
    <property type="entry name" value="AHBA_syn"/>
    <property type="match status" value="1"/>
</dbReference>
<dbReference type="GO" id="GO:0030170">
    <property type="term" value="F:pyridoxal phosphate binding"/>
    <property type="evidence" value="ECO:0007669"/>
    <property type="project" value="TreeGrafter"/>
</dbReference>
<comment type="caution">
    <text evidence="5">The sequence shown here is derived from an EMBL/GenBank/DDBJ whole genome shotgun (WGS) entry which is preliminary data.</text>
</comment>
<dbReference type="GO" id="GO:0000271">
    <property type="term" value="P:polysaccharide biosynthetic process"/>
    <property type="evidence" value="ECO:0007669"/>
    <property type="project" value="TreeGrafter"/>
</dbReference>
<feature type="active site" description="Proton acceptor" evidence="2">
    <location>
        <position position="214"/>
    </location>
</feature>
<dbReference type="NCBIfam" id="TIGR04181">
    <property type="entry name" value="NHT_00031"/>
    <property type="match status" value="1"/>
</dbReference>
<dbReference type="InterPro" id="IPR000653">
    <property type="entry name" value="DegT/StrS_aminotransferase"/>
</dbReference>
<dbReference type="Pfam" id="PF01041">
    <property type="entry name" value="DegT_DnrJ_EryC1"/>
    <property type="match status" value="1"/>
</dbReference>
<dbReference type="InterPro" id="IPR015424">
    <property type="entry name" value="PyrdxlP-dep_Trfase"/>
</dbReference>
<reference evidence="5 6" key="1">
    <citation type="submission" date="2018-05" db="EMBL/GenBank/DDBJ databases">
        <title>Genomic Encyclopedia of Type Strains, Phase IV (KMG-IV): sequencing the most valuable type-strain genomes for metagenomic binning, comparative biology and taxonomic classification.</title>
        <authorList>
            <person name="Goeker M."/>
        </authorList>
    </citation>
    <scope>NUCLEOTIDE SEQUENCE [LARGE SCALE GENOMIC DNA]</scope>
    <source>
        <strain evidence="5 6">DSM 25350</strain>
    </source>
</reference>
<dbReference type="GO" id="GO:0008483">
    <property type="term" value="F:transaminase activity"/>
    <property type="evidence" value="ECO:0007669"/>
    <property type="project" value="UniProtKB-KW"/>
</dbReference>
<dbReference type="RefSeq" id="WP_109763971.1">
    <property type="nucleotide sequence ID" value="NZ_QGGU01000008.1"/>
</dbReference>
<sequence>MYDELFDLIKSIYANQSSIVLHEPILTEHDKLYLNDVIDSGFVSSVGQYVTQFEKKLSSITGAKETVAVVNGTSALHLALKAVGVSHEDEVITQSLTFVATANSIAYCGASPVFIDVDNHTLGMSYSSLKHWLENKCKNTSKGLINRTTGRRVAACLPMHTFGNSCEIENIASLCREFQLPLIEDAAEAMGSYYKQQHLGTFGDIGVVSFNGNKVITTGGGGALLFNDKSLAESVRHLSTTAKVPHPYQYSHDQIGFNYRMPNLNAALGCAQLDKLDALLASKRRVFKSYHDFFNTKFRSKPMSLIEPVKYCQSNHWLNAVIVEQASKVKNLIELASEQNIMLRPAWQPMHSLPMFKHADRDDLTVTSDLASRLVNLPSSAVINEQLNLPKLPEFMSGN</sequence>
<dbReference type="AlphaFoldDB" id="A0A316FN71"/>
<dbReference type="PANTHER" id="PTHR30244">
    <property type="entry name" value="TRANSAMINASE"/>
    <property type="match status" value="1"/>
</dbReference>
<dbReference type="InterPro" id="IPR026385">
    <property type="entry name" value="LegC-like"/>
</dbReference>
<protein>
    <submittedName>
        <fullName evidence="5">Aminotransferase in exopolysaccharide biosynthesis</fullName>
    </submittedName>
</protein>
<dbReference type="Gene3D" id="3.40.640.10">
    <property type="entry name" value="Type I PLP-dependent aspartate aminotransferase-like (Major domain)"/>
    <property type="match status" value="1"/>
</dbReference>